<dbReference type="KEGG" id="lpy:FIV34_10915"/>
<proteinExistence type="predicted"/>
<dbReference type="Proteomes" id="UP000316093">
    <property type="component" value="Chromosome"/>
</dbReference>
<dbReference type="AlphaFoldDB" id="A0A4Y5Z434"/>
<reference evidence="1 2" key="1">
    <citation type="submission" date="2019-06" db="EMBL/GenBank/DDBJ databases">
        <title>A complete genome sequence for Luteibacter pinisoli MAH-14.</title>
        <authorList>
            <person name="Baltrus D.A."/>
        </authorList>
    </citation>
    <scope>NUCLEOTIDE SEQUENCE [LARGE SCALE GENOMIC DNA]</scope>
    <source>
        <strain evidence="1 2">MAH-14</strain>
    </source>
</reference>
<dbReference type="RefSeq" id="WP_139982618.1">
    <property type="nucleotide sequence ID" value="NZ_CP041046.1"/>
</dbReference>
<protein>
    <submittedName>
        <fullName evidence="1">Uncharacterized protein</fullName>
    </submittedName>
</protein>
<organism evidence="1 2">
    <name type="scientific">Luteibacter pinisoli</name>
    <dbReference type="NCBI Taxonomy" id="2589080"/>
    <lineage>
        <taxon>Bacteria</taxon>
        <taxon>Pseudomonadati</taxon>
        <taxon>Pseudomonadota</taxon>
        <taxon>Gammaproteobacteria</taxon>
        <taxon>Lysobacterales</taxon>
        <taxon>Rhodanobacteraceae</taxon>
        <taxon>Luteibacter</taxon>
    </lineage>
</organism>
<gene>
    <name evidence="1" type="ORF">FIV34_10915</name>
</gene>
<evidence type="ECO:0000313" key="1">
    <source>
        <dbReference type="EMBL" id="QDE39676.1"/>
    </source>
</evidence>
<sequence length="175" mass="19786">MTDVVSAARRALKVYSLEPAEWEKRCFTAVNLVSLELLSLRMKHEIVVGNIEVDGRPYYATTQASLQTELDAGYDPILTANAHTWIEMPDGKVLDPTIIPTLALRSILHVKWSDAIYLGPGEGQWRGRTLRYMPMLRGLEYYRHVVISALPEGVAEDFMKRRADAWADDLAALNR</sequence>
<evidence type="ECO:0000313" key="2">
    <source>
        <dbReference type="Proteomes" id="UP000316093"/>
    </source>
</evidence>
<dbReference type="EMBL" id="CP041046">
    <property type="protein sequence ID" value="QDE39676.1"/>
    <property type="molecule type" value="Genomic_DNA"/>
</dbReference>
<name>A0A4Y5Z434_9GAMM</name>
<keyword evidence="2" id="KW-1185">Reference proteome</keyword>
<dbReference type="OrthoDB" id="10014315at2"/>
<accession>A0A4Y5Z434</accession>